<sequence length="137" mass="14990">MKTNCRFFYRGAVMALFLLFASGPGIAGPADKGKQKVAPPKRANAMPEVVLMREQVRPQGESVQSKKIRGAKKHPGKKGFRSERGLRSERPQMTRNRIVVVPGEFSQIVEVRAVPPGKGKPDKGKPKIGNKSDKSAP</sequence>
<reference evidence="3 4" key="1">
    <citation type="journal article" date="2013" name="Genome Announc.">
        <title>Genome Sequence of the Polycyclic Aromatic Hydrocarbon-Degrading Bacterium Strain Marinobacter nanhaiticus D15-8WT.</title>
        <authorList>
            <person name="Cui Z."/>
            <person name="Gao W."/>
            <person name="Li Q."/>
            <person name="Xu G."/>
            <person name="Zheng L."/>
        </authorList>
    </citation>
    <scope>NUCLEOTIDE SEQUENCE [LARGE SCALE GENOMIC DNA]</scope>
    <source>
        <strain evidence="3 4">D15-8W</strain>
    </source>
</reference>
<keyword evidence="2" id="KW-0732">Signal</keyword>
<comment type="caution">
    <text evidence="3">The sequence shown here is derived from an EMBL/GenBank/DDBJ whole genome shotgun (WGS) entry which is preliminary data.</text>
</comment>
<feature type="compositionally biased region" description="Basic and acidic residues" evidence="1">
    <location>
        <begin position="80"/>
        <end position="92"/>
    </location>
</feature>
<feature type="chain" id="PRO_5004127245" description="Translation initiation factor IF-2" evidence="2">
    <location>
        <begin position="28"/>
        <end position="137"/>
    </location>
</feature>
<dbReference type="HOGENOM" id="CLU_1862795_0_0_6"/>
<feature type="region of interest" description="Disordered" evidence="1">
    <location>
        <begin position="110"/>
        <end position="137"/>
    </location>
</feature>
<name>N6WPB3_9GAMM</name>
<keyword evidence="4" id="KW-1185">Reference proteome</keyword>
<dbReference type="Proteomes" id="UP000013165">
    <property type="component" value="Unassembled WGS sequence"/>
</dbReference>
<feature type="signal peptide" evidence="2">
    <location>
        <begin position="1"/>
        <end position="27"/>
    </location>
</feature>
<protein>
    <recommendedName>
        <fullName evidence="5">Translation initiation factor IF-2</fullName>
    </recommendedName>
</protein>
<accession>N6WPB3</accession>
<evidence type="ECO:0000313" key="3">
    <source>
        <dbReference type="EMBL" id="ENO12902.1"/>
    </source>
</evidence>
<dbReference type="RefSeq" id="WP_004581128.1">
    <property type="nucleotide sequence ID" value="NZ_AP028878.1"/>
</dbReference>
<proteinExistence type="predicted"/>
<dbReference type="EMBL" id="APLQ01000014">
    <property type="protein sequence ID" value="ENO12902.1"/>
    <property type="molecule type" value="Genomic_DNA"/>
</dbReference>
<gene>
    <name evidence="3" type="ORF">J057_15930</name>
</gene>
<evidence type="ECO:0000313" key="4">
    <source>
        <dbReference type="Proteomes" id="UP000013165"/>
    </source>
</evidence>
<dbReference type="OrthoDB" id="9922155at2"/>
<evidence type="ECO:0000256" key="2">
    <source>
        <dbReference type="SAM" id="SignalP"/>
    </source>
</evidence>
<feature type="compositionally biased region" description="Basic and acidic residues" evidence="1">
    <location>
        <begin position="119"/>
        <end position="137"/>
    </location>
</feature>
<feature type="region of interest" description="Disordered" evidence="1">
    <location>
        <begin position="55"/>
        <end position="97"/>
    </location>
</feature>
<dbReference type="PATRIC" id="fig|626887.3.peg.3183"/>
<dbReference type="AlphaFoldDB" id="N6WPB3"/>
<evidence type="ECO:0008006" key="5">
    <source>
        <dbReference type="Google" id="ProtNLM"/>
    </source>
</evidence>
<organism evidence="3 4">
    <name type="scientific">Marinobacter nanhaiticus D15-8W</name>
    <dbReference type="NCBI Taxonomy" id="626887"/>
    <lineage>
        <taxon>Bacteria</taxon>
        <taxon>Pseudomonadati</taxon>
        <taxon>Pseudomonadota</taxon>
        <taxon>Gammaproteobacteria</taxon>
        <taxon>Pseudomonadales</taxon>
        <taxon>Marinobacteraceae</taxon>
        <taxon>Marinobacter</taxon>
    </lineage>
</organism>
<evidence type="ECO:0000256" key="1">
    <source>
        <dbReference type="SAM" id="MobiDB-lite"/>
    </source>
</evidence>
<feature type="compositionally biased region" description="Basic residues" evidence="1">
    <location>
        <begin position="66"/>
        <end position="79"/>
    </location>
</feature>